<reference evidence="2" key="2">
    <citation type="journal article" date="2024" name="Plant">
        <title>Genomic evolution and insights into agronomic trait innovations of Sesamum species.</title>
        <authorList>
            <person name="Miao H."/>
            <person name="Wang L."/>
            <person name="Qu L."/>
            <person name="Liu H."/>
            <person name="Sun Y."/>
            <person name="Le M."/>
            <person name="Wang Q."/>
            <person name="Wei S."/>
            <person name="Zheng Y."/>
            <person name="Lin W."/>
            <person name="Duan Y."/>
            <person name="Cao H."/>
            <person name="Xiong S."/>
            <person name="Wang X."/>
            <person name="Wei L."/>
            <person name="Li C."/>
            <person name="Ma Q."/>
            <person name="Ju M."/>
            <person name="Zhao R."/>
            <person name="Li G."/>
            <person name="Mu C."/>
            <person name="Tian Q."/>
            <person name="Mei H."/>
            <person name="Zhang T."/>
            <person name="Gao T."/>
            <person name="Zhang H."/>
        </authorList>
    </citation>
    <scope>NUCLEOTIDE SEQUENCE</scope>
    <source>
        <strain evidence="2">G02</strain>
    </source>
</reference>
<comment type="caution">
    <text evidence="2">The sequence shown here is derived from an EMBL/GenBank/DDBJ whole genome shotgun (WGS) entry which is preliminary data.</text>
</comment>
<feature type="domain" description="Reverse transcriptase Ty1/copia-type" evidence="1">
    <location>
        <begin position="11"/>
        <end position="67"/>
    </location>
</feature>
<sequence length="69" mass="7847">MAQEIQALENNDTWEMTTFPVSDVNNAFLHGHLDEEVYMQPFEGYTGAQPGQVCHLKCSLYGLKQVSRQ</sequence>
<proteinExistence type="predicted"/>
<accession>A0AAW2J327</accession>
<dbReference type="EMBL" id="JACGWJ010000744">
    <property type="protein sequence ID" value="KAL0288810.1"/>
    <property type="molecule type" value="Genomic_DNA"/>
</dbReference>
<evidence type="ECO:0000259" key="1">
    <source>
        <dbReference type="Pfam" id="PF07727"/>
    </source>
</evidence>
<dbReference type="AlphaFoldDB" id="A0AAW2J327"/>
<dbReference type="InterPro" id="IPR013103">
    <property type="entry name" value="RVT_2"/>
</dbReference>
<gene>
    <name evidence="2" type="ORF">Sradi_7088800</name>
</gene>
<reference evidence="2" key="1">
    <citation type="submission" date="2020-06" db="EMBL/GenBank/DDBJ databases">
        <authorList>
            <person name="Li T."/>
            <person name="Hu X."/>
            <person name="Zhang T."/>
            <person name="Song X."/>
            <person name="Zhang H."/>
            <person name="Dai N."/>
            <person name="Sheng W."/>
            <person name="Hou X."/>
            <person name="Wei L."/>
        </authorList>
    </citation>
    <scope>NUCLEOTIDE SEQUENCE</scope>
    <source>
        <strain evidence="2">G02</strain>
        <tissue evidence="2">Leaf</tissue>
    </source>
</reference>
<protein>
    <recommendedName>
        <fullName evidence="1">Reverse transcriptase Ty1/copia-type domain-containing protein</fullName>
    </recommendedName>
</protein>
<organism evidence="2">
    <name type="scientific">Sesamum radiatum</name>
    <name type="common">Black benniseed</name>
    <dbReference type="NCBI Taxonomy" id="300843"/>
    <lineage>
        <taxon>Eukaryota</taxon>
        <taxon>Viridiplantae</taxon>
        <taxon>Streptophyta</taxon>
        <taxon>Embryophyta</taxon>
        <taxon>Tracheophyta</taxon>
        <taxon>Spermatophyta</taxon>
        <taxon>Magnoliopsida</taxon>
        <taxon>eudicotyledons</taxon>
        <taxon>Gunneridae</taxon>
        <taxon>Pentapetalae</taxon>
        <taxon>asterids</taxon>
        <taxon>lamiids</taxon>
        <taxon>Lamiales</taxon>
        <taxon>Pedaliaceae</taxon>
        <taxon>Sesamum</taxon>
    </lineage>
</organism>
<name>A0AAW2J327_SESRA</name>
<evidence type="ECO:0000313" key="2">
    <source>
        <dbReference type="EMBL" id="KAL0288810.1"/>
    </source>
</evidence>
<dbReference type="Pfam" id="PF07727">
    <property type="entry name" value="RVT_2"/>
    <property type="match status" value="1"/>
</dbReference>